<dbReference type="PANTHER" id="PTHR34797">
    <property type="entry name" value="ATG8-INTERACTING PROTEIN 2"/>
    <property type="match status" value="1"/>
</dbReference>
<protein>
    <recommendedName>
        <fullName evidence="5">ATG8-interacting protein 1</fullName>
    </recommendedName>
</protein>
<evidence type="ECO:0000256" key="2">
    <source>
        <dbReference type="SAM" id="Phobius"/>
    </source>
</evidence>
<evidence type="ECO:0008006" key="5">
    <source>
        <dbReference type="Google" id="ProtNLM"/>
    </source>
</evidence>
<feature type="region of interest" description="Disordered" evidence="1">
    <location>
        <begin position="231"/>
        <end position="292"/>
    </location>
</feature>
<dbReference type="EMBL" id="PGOL01003681">
    <property type="protein sequence ID" value="PKI40005.1"/>
    <property type="molecule type" value="Genomic_DNA"/>
</dbReference>
<dbReference type="PANTHER" id="PTHR34797:SF1">
    <property type="entry name" value="ATG8-INTERACTING PROTEIN 2"/>
    <property type="match status" value="1"/>
</dbReference>
<dbReference type="STRING" id="22663.A0A2I0I7M6"/>
<evidence type="ECO:0000313" key="3">
    <source>
        <dbReference type="EMBL" id="PKI40005.1"/>
    </source>
</evidence>
<keyword evidence="2" id="KW-0472">Membrane</keyword>
<keyword evidence="4" id="KW-1185">Reference proteome</keyword>
<keyword evidence="2" id="KW-0812">Transmembrane</keyword>
<feature type="region of interest" description="Disordered" evidence="1">
    <location>
        <begin position="84"/>
        <end position="113"/>
    </location>
</feature>
<organism evidence="3 4">
    <name type="scientific">Punica granatum</name>
    <name type="common">Pomegranate</name>
    <dbReference type="NCBI Taxonomy" id="22663"/>
    <lineage>
        <taxon>Eukaryota</taxon>
        <taxon>Viridiplantae</taxon>
        <taxon>Streptophyta</taxon>
        <taxon>Embryophyta</taxon>
        <taxon>Tracheophyta</taxon>
        <taxon>Spermatophyta</taxon>
        <taxon>Magnoliopsida</taxon>
        <taxon>eudicotyledons</taxon>
        <taxon>Gunneridae</taxon>
        <taxon>Pentapetalae</taxon>
        <taxon>rosids</taxon>
        <taxon>malvids</taxon>
        <taxon>Myrtales</taxon>
        <taxon>Lythraceae</taxon>
        <taxon>Punica</taxon>
    </lineage>
</organism>
<dbReference type="Proteomes" id="UP000233551">
    <property type="component" value="Unassembled WGS sequence"/>
</dbReference>
<keyword evidence="2" id="KW-1133">Transmembrane helix</keyword>
<evidence type="ECO:0000313" key="4">
    <source>
        <dbReference type="Proteomes" id="UP000233551"/>
    </source>
</evidence>
<dbReference type="InterPro" id="IPR040304">
    <property type="entry name" value="ATG8-IP-1/2"/>
</dbReference>
<name>A0A2I0I7M6_PUNGR</name>
<feature type="compositionally biased region" description="Polar residues" evidence="1">
    <location>
        <begin position="243"/>
        <end position="258"/>
    </location>
</feature>
<evidence type="ECO:0000256" key="1">
    <source>
        <dbReference type="SAM" id="MobiDB-lite"/>
    </source>
</evidence>
<sequence length="398" mass="44187">MAISRRTRDLPFMFPCKAQPIIHKAFFSSSSCSLSRSHLLQLRHCCPYLSKLDCFPFPVSSLSPSPFLSSGDLRSASSTFPASAALLPSSTGRGRIEQGMADNEEGEEMNTRRSDWEVVSLTASAYAAAPSSAEVQRKDDEAGRTYNEAETSRALFMSGHFVFPPSQHENLPLEPEHEIREDSAGKGDFAELGVEGDRSVRKGEKDQTVRIVHDEFSGMQFFDEKGNRLSVQNSEYNPDKEQSPYSATTLSSLHSETVSGGGTVHADPTPNEVEEAEESFDPTAESSQLSKPLNEKGYFGSDLPCSAWWKKRATSLYAHAKDANAFWSIFIAAAMMGLVLLGQQWQQERWQMLQQKWHLSLKDEKMGRMLGPIYRIKDVIVGGHRRGSLIRSSSSSDN</sequence>
<gene>
    <name evidence="3" type="ORF">CRG98_039668</name>
</gene>
<reference evidence="3 4" key="1">
    <citation type="submission" date="2017-11" db="EMBL/GenBank/DDBJ databases">
        <title>De-novo sequencing of pomegranate (Punica granatum L.) genome.</title>
        <authorList>
            <person name="Akparov Z."/>
            <person name="Amiraslanov A."/>
            <person name="Hajiyeva S."/>
            <person name="Abbasov M."/>
            <person name="Kaur K."/>
            <person name="Hamwieh A."/>
            <person name="Solovyev V."/>
            <person name="Salamov A."/>
            <person name="Braich B."/>
            <person name="Kosarev P."/>
            <person name="Mahmoud A."/>
            <person name="Hajiyev E."/>
            <person name="Babayeva S."/>
            <person name="Izzatullayeva V."/>
            <person name="Mammadov A."/>
            <person name="Mammadov A."/>
            <person name="Sharifova S."/>
            <person name="Ojaghi J."/>
            <person name="Eynullazada K."/>
            <person name="Bayramov B."/>
            <person name="Abdulazimova A."/>
            <person name="Shahmuradov I."/>
        </authorList>
    </citation>
    <scope>NUCLEOTIDE SEQUENCE [LARGE SCALE GENOMIC DNA]</scope>
    <source>
        <strain evidence="4">cv. AG2017</strain>
        <tissue evidence="3">Leaf</tissue>
    </source>
</reference>
<accession>A0A2I0I7M6</accession>
<proteinExistence type="predicted"/>
<dbReference type="AlphaFoldDB" id="A0A2I0I7M6"/>
<comment type="caution">
    <text evidence="3">The sequence shown here is derived from an EMBL/GenBank/DDBJ whole genome shotgun (WGS) entry which is preliminary data.</text>
</comment>
<feature type="transmembrane region" description="Helical" evidence="2">
    <location>
        <begin position="325"/>
        <end position="342"/>
    </location>
</feature>